<dbReference type="OrthoDB" id="7585039at2"/>
<evidence type="ECO:0000313" key="2">
    <source>
        <dbReference type="EMBL" id="RVQ65162.1"/>
    </source>
</evidence>
<accession>A0A437GV10</accession>
<dbReference type="EMBL" id="RXOL01000009">
    <property type="protein sequence ID" value="RVQ65162.1"/>
    <property type="molecule type" value="Genomic_DNA"/>
</dbReference>
<gene>
    <name evidence="2" type="ORF">EKN06_14250</name>
</gene>
<dbReference type="InterPro" id="IPR032710">
    <property type="entry name" value="NTF2-like_dom_sf"/>
</dbReference>
<dbReference type="InterPro" id="IPR037401">
    <property type="entry name" value="SnoaL-like"/>
</dbReference>
<sequence>MNGTLDRLAAESAIKRVIHLYCHALDRRRWELLDQVFHEDAKYGFGDIAGSWRDFLAAARSIVDPLGPTQHMVANILISIEGDVAHVETYLNGYHVIPADYPAGLNTNGLFYDRPGERYVSVVGGRYVDRFEQRDGDWRIAQRAGIYDWIQVLPYTDGGLSQSPDAALGKWGPSDASMTVVRPLYER</sequence>
<reference evidence="2 3" key="1">
    <citation type="submission" date="2018-12" db="EMBL/GenBank/DDBJ databases">
        <title>Croceicoccus ponticola sp. nov., a lipolytic bacterium isolated from seawater.</title>
        <authorList>
            <person name="Yoon J.-H."/>
        </authorList>
    </citation>
    <scope>NUCLEOTIDE SEQUENCE [LARGE SCALE GENOMIC DNA]</scope>
    <source>
        <strain evidence="2 3">GM-16</strain>
    </source>
</reference>
<dbReference type="Pfam" id="PF13577">
    <property type="entry name" value="SnoaL_4"/>
    <property type="match status" value="1"/>
</dbReference>
<dbReference type="Proteomes" id="UP000283003">
    <property type="component" value="Unassembled WGS sequence"/>
</dbReference>
<evidence type="ECO:0000259" key="1">
    <source>
        <dbReference type="Pfam" id="PF13577"/>
    </source>
</evidence>
<dbReference type="Gene3D" id="3.10.450.50">
    <property type="match status" value="1"/>
</dbReference>
<evidence type="ECO:0000313" key="3">
    <source>
        <dbReference type="Proteomes" id="UP000283003"/>
    </source>
</evidence>
<keyword evidence="3" id="KW-1185">Reference proteome</keyword>
<dbReference type="CDD" id="cd00531">
    <property type="entry name" value="NTF2_like"/>
    <property type="match status" value="1"/>
</dbReference>
<dbReference type="AlphaFoldDB" id="A0A437GV10"/>
<dbReference type="SUPFAM" id="SSF54427">
    <property type="entry name" value="NTF2-like"/>
    <property type="match status" value="1"/>
</dbReference>
<comment type="caution">
    <text evidence="2">The sequence shown here is derived from an EMBL/GenBank/DDBJ whole genome shotgun (WGS) entry which is preliminary data.</text>
</comment>
<name>A0A437GV10_9SPHN</name>
<dbReference type="RefSeq" id="WP_127613580.1">
    <property type="nucleotide sequence ID" value="NZ_RXOL01000009.1"/>
</dbReference>
<protein>
    <submittedName>
        <fullName evidence="2">Nuclear transport factor 2 family protein</fullName>
    </submittedName>
</protein>
<feature type="domain" description="SnoaL-like" evidence="1">
    <location>
        <begin position="7"/>
        <end position="143"/>
    </location>
</feature>
<proteinExistence type="predicted"/>
<organism evidence="2 3">
    <name type="scientific">Croceicoccus ponticola</name>
    <dbReference type="NCBI Taxonomy" id="2217664"/>
    <lineage>
        <taxon>Bacteria</taxon>
        <taxon>Pseudomonadati</taxon>
        <taxon>Pseudomonadota</taxon>
        <taxon>Alphaproteobacteria</taxon>
        <taxon>Sphingomonadales</taxon>
        <taxon>Erythrobacteraceae</taxon>
        <taxon>Croceicoccus</taxon>
    </lineage>
</organism>